<protein>
    <recommendedName>
        <fullName evidence="1">Amine oxidase domain-containing protein</fullName>
    </recommendedName>
</protein>
<dbReference type="Pfam" id="PF01593">
    <property type="entry name" value="Amino_oxidase"/>
    <property type="match status" value="1"/>
</dbReference>
<dbReference type="PANTHER" id="PTHR10742:SF398">
    <property type="entry name" value="AMINE OXIDASE DOMAIN-CONTAINING PROTEIN-RELATED"/>
    <property type="match status" value="1"/>
</dbReference>
<evidence type="ECO:0000313" key="2">
    <source>
        <dbReference type="EMBL" id="GBP21894.1"/>
    </source>
</evidence>
<dbReference type="GO" id="GO:0046592">
    <property type="term" value="F:polyamine oxidase activity"/>
    <property type="evidence" value="ECO:0007669"/>
    <property type="project" value="TreeGrafter"/>
</dbReference>
<dbReference type="EMBL" id="BGZK01000133">
    <property type="protein sequence ID" value="GBP21894.1"/>
    <property type="molecule type" value="Genomic_DNA"/>
</dbReference>
<reference evidence="2 3" key="1">
    <citation type="journal article" date="2019" name="Commun. Biol.">
        <title>The bagworm genome reveals a unique fibroin gene that provides high tensile strength.</title>
        <authorList>
            <person name="Kono N."/>
            <person name="Nakamura H."/>
            <person name="Ohtoshi R."/>
            <person name="Tomita M."/>
            <person name="Numata K."/>
            <person name="Arakawa K."/>
        </authorList>
    </citation>
    <scope>NUCLEOTIDE SEQUENCE [LARGE SCALE GENOMIC DNA]</scope>
</reference>
<sequence>MLNWKGKGYKTILDVLLKKIPNPSEEIPVEILLNKEVENIKWNTAQKDVIVSCKDGTTYTARSVIVTVSVGVLKERFDFI</sequence>
<feature type="domain" description="Amine oxidase" evidence="1">
    <location>
        <begin position="8"/>
        <end position="76"/>
    </location>
</feature>
<name>A0A4C1U7K4_EUMVA</name>
<gene>
    <name evidence="2" type="ORF">EVAR_6866_1</name>
</gene>
<comment type="caution">
    <text evidence="2">The sequence shown here is derived from an EMBL/GenBank/DDBJ whole genome shotgun (WGS) entry which is preliminary data.</text>
</comment>
<dbReference type="STRING" id="151549.A0A4C1U7K4"/>
<proteinExistence type="predicted"/>
<dbReference type="InterPro" id="IPR050281">
    <property type="entry name" value="Flavin_monoamine_oxidase"/>
</dbReference>
<evidence type="ECO:0000313" key="3">
    <source>
        <dbReference type="Proteomes" id="UP000299102"/>
    </source>
</evidence>
<dbReference type="PANTHER" id="PTHR10742">
    <property type="entry name" value="FLAVIN MONOAMINE OXIDASE"/>
    <property type="match status" value="1"/>
</dbReference>
<keyword evidence="3" id="KW-1185">Reference proteome</keyword>
<dbReference type="AlphaFoldDB" id="A0A4C1U7K4"/>
<dbReference type="InterPro" id="IPR002937">
    <property type="entry name" value="Amino_oxidase"/>
</dbReference>
<dbReference type="Proteomes" id="UP000299102">
    <property type="component" value="Unassembled WGS sequence"/>
</dbReference>
<evidence type="ECO:0000259" key="1">
    <source>
        <dbReference type="Pfam" id="PF01593"/>
    </source>
</evidence>
<dbReference type="SUPFAM" id="SSF51905">
    <property type="entry name" value="FAD/NAD(P)-binding domain"/>
    <property type="match status" value="1"/>
</dbReference>
<organism evidence="2 3">
    <name type="scientific">Eumeta variegata</name>
    <name type="common">Bagworm moth</name>
    <name type="synonym">Eumeta japonica</name>
    <dbReference type="NCBI Taxonomy" id="151549"/>
    <lineage>
        <taxon>Eukaryota</taxon>
        <taxon>Metazoa</taxon>
        <taxon>Ecdysozoa</taxon>
        <taxon>Arthropoda</taxon>
        <taxon>Hexapoda</taxon>
        <taxon>Insecta</taxon>
        <taxon>Pterygota</taxon>
        <taxon>Neoptera</taxon>
        <taxon>Endopterygota</taxon>
        <taxon>Lepidoptera</taxon>
        <taxon>Glossata</taxon>
        <taxon>Ditrysia</taxon>
        <taxon>Tineoidea</taxon>
        <taxon>Psychidae</taxon>
        <taxon>Oiketicinae</taxon>
        <taxon>Eumeta</taxon>
    </lineage>
</organism>
<accession>A0A4C1U7K4</accession>
<dbReference type="OrthoDB" id="5046242at2759"/>
<dbReference type="Gene3D" id="3.50.50.60">
    <property type="entry name" value="FAD/NAD(P)-binding domain"/>
    <property type="match status" value="1"/>
</dbReference>
<dbReference type="InterPro" id="IPR036188">
    <property type="entry name" value="FAD/NAD-bd_sf"/>
</dbReference>